<accession>A0A0U1L268</accession>
<keyword evidence="2" id="KW-1185">Reference proteome</keyword>
<reference evidence="2" key="1">
    <citation type="submission" date="2015-03" db="EMBL/GenBank/DDBJ databases">
        <authorList>
            <person name="Nijsse Bart"/>
        </authorList>
    </citation>
    <scope>NUCLEOTIDE SEQUENCE [LARGE SCALE GENOMIC DNA]</scope>
</reference>
<proteinExistence type="predicted"/>
<gene>
    <name evidence="1" type="ORF">SpAn4DRAFT_0240</name>
</gene>
<organism evidence="1 2">
    <name type="scientific">Sporomusa ovata</name>
    <dbReference type="NCBI Taxonomy" id="2378"/>
    <lineage>
        <taxon>Bacteria</taxon>
        <taxon>Bacillati</taxon>
        <taxon>Bacillota</taxon>
        <taxon>Negativicutes</taxon>
        <taxon>Selenomonadales</taxon>
        <taxon>Sporomusaceae</taxon>
        <taxon>Sporomusa</taxon>
    </lineage>
</organism>
<protein>
    <submittedName>
        <fullName evidence="1">Uncharacterized protein</fullName>
    </submittedName>
</protein>
<dbReference type="EMBL" id="CTRP01000014">
    <property type="protein sequence ID" value="CQR73778.1"/>
    <property type="molecule type" value="Genomic_DNA"/>
</dbReference>
<evidence type="ECO:0000313" key="2">
    <source>
        <dbReference type="Proteomes" id="UP000049855"/>
    </source>
</evidence>
<sequence>MQKAGFSIRMYSKTSPAARRFAKPHRGMLYQGDIKYGPYFQLARMMPKRFFLKYIPFVYHH</sequence>
<name>A0A0U1L268_9FIRM</name>
<dbReference type="Proteomes" id="UP000049855">
    <property type="component" value="Unassembled WGS sequence"/>
</dbReference>
<evidence type="ECO:0000313" key="1">
    <source>
        <dbReference type="EMBL" id="CQR73778.1"/>
    </source>
</evidence>
<dbReference type="AlphaFoldDB" id="A0A0U1L268"/>